<dbReference type="EMBL" id="FOZV01000015">
    <property type="protein sequence ID" value="SFS91258.1"/>
    <property type="molecule type" value="Genomic_DNA"/>
</dbReference>
<dbReference type="PANTHER" id="PTHR42850:SF7">
    <property type="entry name" value="BIS(5'-NUCLEOSYL)-TETRAPHOSPHATASE PRPE [ASYMMETRICAL]"/>
    <property type="match status" value="1"/>
</dbReference>
<accession>A0A1I6TQ56</accession>
<dbReference type="InterPro" id="IPR004843">
    <property type="entry name" value="Calcineurin-like_PHP"/>
</dbReference>
<reference evidence="4" key="1">
    <citation type="submission" date="2016-10" db="EMBL/GenBank/DDBJ databases">
        <authorList>
            <person name="Varghese N."/>
            <person name="Submissions S."/>
        </authorList>
    </citation>
    <scope>NUCLEOTIDE SEQUENCE [LARGE SCALE GENOMIC DNA]</scope>
    <source>
        <strain evidence="4">CGMCC 1.10683</strain>
    </source>
</reference>
<dbReference type="CDD" id="cd07423">
    <property type="entry name" value="MPP_Prp_like"/>
    <property type="match status" value="1"/>
</dbReference>
<dbReference type="GO" id="GO:0005737">
    <property type="term" value="C:cytoplasm"/>
    <property type="evidence" value="ECO:0007669"/>
    <property type="project" value="TreeGrafter"/>
</dbReference>
<dbReference type="InterPro" id="IPR027417">
    <property type="entry name" value="P-loop_NTPase"/>
</dbReference>
<dbReference type="Gene3D" id="3.60.21.10">
    <property type="match status" value="1"/>
</dbReference>
<dbReference type="Pfam" id="PF00149">
    <property type="entry name" value="Metallophos"/>
    <property type="match status" value="1"/>
</dbReference>
<dbReference type="OrthoDB" id="9807890at2"/>
<gene>
    <name evidence="3" type="ORF">SAMN05192570_0242</name>
</gene>
<dbReference type="NCBIfam" id="TIGR04075">
    <property type="entry name" value="bacter_Pnkp"/>
    <property type="match status" value="1"/>
</dbReference>
<name>A0A1I6TQ56_9CAUL</name>
<dbReference type="STRING" id="871741.SAMN05192570_0242"/>
<dbReference type="Gene3D" id="3.30.470.30">
    <property type="entry name" value="DNA ligase/mRNA capping enzyme"/>
    <property type="match status" value="2"/>
</dbReference>
<proteinExistence type="predicted"/>
<feature type="domain" description="Calcineurin-like phosphoesterase" evidence="1">
    <location>
        <begin position="187"/>
        <end position="384"/>
    </location>
</feature>
<dbReference type="InterPro" id="IPR041780">
    <property type="entry name" value="MPP_PrpE-like"/>
</dbReference>
<organism evidence="3 4">
    <name type="scientific">Brevundimonas viscosa</name>
    <dbReference type="NCBI Taxonomy" id="871741"/>
    <lineage>
        <taxon>Bacteria</taxon>
        <taxon>Pseudomonadati</taxon>
        <taxon>Pseudomonadota</taxon>
        <taxon>Alphaproteobacteria</taxon>
        <taxon>Caulobacterales</taxon>
        <taxon>Caulobacteraceae</taxon>
        <taxon>Brevundimonas</taxon>
    </lineage>
</organism>
<dbReference type="InterPro" id="IPR032380">
    <property type="entry name" value="PNKP_ligase_dom"/>
</dbReference>
<dbReference type="InterPro" id="IPR029052">
    <property type="entry name" value="Metallo-depent_PP-like"/>
</dbReference>
<sequence>MREADKTDLAIPDFALVVLIGSTGSGKSTFAAKHFLPTEVISSDYCRALVSDDETNQDVSADAFDLVREIAARRLKHRKLTVIDATNVRAADRKAWVELARKWHALPIAIVIDPGVDVCIARNALRPDRDFGPGVPKRMAMEIRKGLGGLQREGFRQVWKLTSEDSIEAAVVTRQPLWTDKRDDHGPFDIIGDVHGCADELQTLLRKLGYEIAWSEDRGDRRVTVTSPEGRKVVFVGDLVDRGPNSPDALRIAMSMVAAGTAYCVQGNHERKLGRWLEGRKVTIAHGLQETIDQLEGQDRGLREGLPTFLDSLRSHVWLDDGRLAVAHAGLKEEMIGRGSGAVREFALYGETTGEIDEFGLPVRADWAAAYRGKTAVIYGHTPVVSAEWVNNTLCIDTGCVFGGKLTALRWPERELVEVSAEKTWFEPMRPLGGSSLGKSAQADADGVLDYQDVSGRRWIETELKGKVVIAEENASAALEVMSRFALAPQWLTYLPPTMSPSETSTVDGWLERPEEAFAHFRERGVAQVVCEEKHMGSRAVIALCRDASVARERFGVAGEESGAIWTRTGRSFFNVPAMTEGLLARLRARVDETGLWDELATDWLLLDAEIMPWSAKAGSLIESQYAPVATSSAEGFRTAREALARAMGRNLDVSALNARFEDRAKRADRYATAWAPYVWPVSGIDDLKVAPFHLLASEGRVWFDQDHVWHMTLADRLAEGEGVVTRTQWRVVDLADEAACAEAVGWWETLTASGGEGMVVKPRDFVSRGKKGLIQPALKVRGGEYLRIIYGPEYDAPDNLVRLRERGLGGKRNLALREFALGHEALKRFVAREPLRRVHECVFAVLALESEPIDPRL</sequence>
<evidence type="ECO:0000259" key="2">
    <source>
        <dbReference type="Pfam" id="PF16542"/>
    </source>
</evidence>
<keyword evidence="4" id="KW-1185">Reference proteome</keyword>
<dbReference type="Pfam" id="PF16542">
    <property type="entry name" value="PNKP_ligase"/>
    <property type="match status" value="1"/>
</dbReference>
<dbReference type="RefSeq" id="WP_092313782.1">
    <property type="nucleotide sequence ID" value="NZ_FOZV01000015.1"/>
</dbReference>
<protein>
    <submittedName>
        <fullName evidence="3">Protein phosphatase</fullName>
    </submittedName>
</protein>
<evidence type="ECO:0000259" key="1">
    <source>
        <dbReference type="Pfam" id="PF00149"/>
    </source>
</evidence>
<dbReference type="InterPro" id="IPR024028">
    <property type="entry name" value="PNKP_bac"/>
</dbReference>
<feature type="domain" description="Polynucleotide kinase-phosphatase ligase" evidence="2">
    <location>
        <begin position="477"/>
        <end position="853"/>
    </location>
</feature>
<evidence type="ECO:0000313" key="4">
    <source>
        <dbReference type="Proteomes" id="UP000198788"/>
    </source>
</evidence>
<dbReference type="PANTHER" id="PTHR42850">
    <property type="entry name" value="METALLOPHOSPHOESTERASE"/>
    <property type="match status" value="1"/>
</dbReference>
<dbReference type="Gene3D" id="3.40.50.300">
    <property type="entry name" value="P-loop containing nucleotide triphosphate hydrolases"/>
    <property type="match status" value="1"/>
</dbReference>
<dbReference type="Proteomes" id="UP000198788">
    <property type="component" value="Unassembled WGS sequence"/>
</dbReference>
<dbReference type="SUPFAM" id="SSF56091">
    <property type="entry name" value="DNA ligase/mRNA capping enzyme, catalytic domain"/>
    <property type="match status" value="1"/>
</dbReference>
<dbReference type="AlphaFoldDB" id="A0A1I6TQ56"/>
<dbReference type="Pfam" id="PF13671">
    <property type="entry name" value="AAA_33"/>
    <property type="match status" value="1"/>
</dbReference>
<dbReference type="SUPFAM" id="SSF52540">
    <property type="entry name" value="P-loop containing nucleoside triphosphate hydrolases"/>
    <property type="match status" value="1"/>
</dbReference>
<dbReference type="GO" id="GO:0016791">
    <property type="term" value="F:phosphatase activity"/>
    <property type="evidence" value="ECO:0007669"/>
    <property type="project" value="TreeGrafter"/>
</dbReference>
<evidence type="ECO:0000313" key="3">
    <source>
        <dbReference type="EMBL" id="SFS91258.1"/>
    </source>
</evidence>
<dbReference type="SUPFAM" id="SSF56300">
    <property type="entry name" value="Metallo-dependent phosphatases"/>
    <property type="match status" value="1"/>
</dbReference>
<dbReference type="InterPro" id="IPR050126">
    <property type="entry name" value="Ap4A_hydrolase"/>
</dbReference>